<dbReference type="PANTHER" id="PTHR12126:SF16">
    <property type="entry name" value="MIOREX COMPLEX COMPONENT 2"/>
    <property type="match status" value="1"/>
</dbReference>
<dbReference type="GO" id="GO:0005739">
    <property type="term" value="C:mitochondrion"/>
    <property type="evidence" value="ECO:0007669"/>
    <property type="project" value="TreeGrafter"/>
</dbReference>
<keyword evidence="3" id="KW-1185">Reference proteome</keyword>
<comment type="caution">
    <text evidence="2">The sequence shown here is derived from an EMBL/GenBank/DDBJ whole genome shotgun (WGS) entry which is preliminary data.</text>
</comment>
<dbReference type="Proteomes" id="UP000053237">
    <property type="component" value="Unassembled WGS sequence"/>
</dbReference>
<evidence type="ECO:0000259" key="1">
    <source>
        <dbReference type="Pfam" id="PF13460"/>
    </source>
</evidence>
<dbReference type="AlphaFoldDB" id="A0A024G0G9"/>
<dbReference type="SUPFAM" id="SSF51735">
    <property type="entry name" value="NAD(P)-binding Rossmann-fold domains"/>
    <property type="match status" value="1"/>
</dbReference>
<protein>
    <recommendedName>
        <fullName evidence="1">NAD(P)-binding domain-containing protein</fullName>
    </recommendedName>
</protein>
<evidence type="ECO:0000313" key="2">
    <source>
        <dbReference type="EMBL" id="CCI40154.1"/>
    </source>
</evidence>
<accession>A0A024G0G9</accession>
<reference evidence="2 3" key="1">
    <citation type="submission" date="2012-05" db="EMBL/GenBank/DDBJ databases">
        <title>Recombination and specialization in a pathogen metapopulation.</title>
        <authorList>
            <person name="Gardiner A."/>
            <person name="Kemen E."/>
            <person name="Schultz-Larsen T."/>
            <person name="MacLean D."/>
            <person name="Van Oosterhout C."/>
            <person name="Jones J.D.G."/>
        </authorList>
    </citation>
    <scope>NUCLEOTIDE SEQUENCE [LARGE SCALE GENOMIC DNA]</scope>
    <source>
        <strain evidence="2 3">Ac Nc2</strain>
    </source>
</reference>
<dbReference type="STRING" id="65357.A0A024G0G9"/>
<dbReference type="OrthoDB" id="276721at2759"/>
<dbReference type="InterPro" id="IPR036291">
    <property type="entry name" value="NAD(P)-bd_dom_sf"/>
</dbReference>
<dbReference type="Gene3D" id="3.40.50.720">
    <property type="entry name" value="NAD(P)-binding Rossmann-like Domain"/>
    <property type="match status" value="1"/>
</dbReference>
<proteinExistence type="predicted"/>
<evidence type="ECO:0000313" key="3">
    <source>
        <dbReference type="Proteomes" id="UP000053237"/>
    </source>
</evidence>
<gene>
    <name evidence="2" type="ORF">BN9_009380</name>
</gene>
<dbReference type="GO" id="GO:0044877">
    <property type="term" value="F:protein-containing complex binding"/>
    <property type="evidence" value="ECO:0007669"/>
    <property type="project" value="TreeGrafter"/>
</dbReference>
<feature type="domain" description="NAD(P)-binding" evidence="1">
    <location>
        <begin position="327"/>
        <end position="474"/>
    </location>
</feature>
<dbReference type="EMBL" id="CAIX01000006">
    <property type="protein sequence ID" value="CCI40154.1"/>
    <property type="molecule type" value="Genomic_DNA"/>
</dbReference>
<dbReference type="InterPro" id="IPR051207">
    <property type="entry name" value="ComplexI_NDUFA9_subunit"/>
</dbReference>
<name>A0A024G0G9_9STRA</name>
<dbReference type="Pfam" id="PF13460">
    <property type="entry name" value="NAD_binding_10"/>
    <property type="match status" value="1"/>
</dbReference>
<dbReference type="PANTHER" id="PTHR12126">
    <property type="entry name" value="NADH-UBIQUINONE OXIDOREDUCTASE 39 KDA SUBUNIT-RELATED"/>
    <property type="match status" value="1"/>
</dbReference>
<dbReference type="InterPro" id="IPR016040">
    <property type="entry name" value="NAD(P)-bd_dom"/>
</dbReference>
<sequence>MEAFSLEDVQYRKEKDQNTLVFSIPSTSGLLVTLLDSKCPNLWHRYQKQDLRWIHALQSVAIIPSRKVEVIFEKIKSIEPQIPSAKWARAFQLLLVPLLQATSKAMIRSLCEQNYSEYANIGLLLKEKSAQLVRNWMADPVDGCVIRKKWVVGSYAQDDLVSTPLGAGYIRLYRPEDRICVVVYPWGNGWVHLDKIKSITDALKDEEKMKAHGFFTPLEHQHLYENVLESPYSIIQRQADDEWKDSSVAFMKESSQLSAKIRTKDIKPFPLYEKTSDLQSHVNLIKVLKAEKLIREKNQKEGHTSMKSRSFATQSYKRCKHFILVIGGKGFVGSNILQHALQKGIDVRSLNPSGKPSWTDATWIDDVEWIQGSVFDSNDVSSAMKDITGVISTVGAFGNQDHMEKLCGDATIRAATEAKKAGIQRFVFISNSKVGSSIPSWSPLYGYYHGKQRAEASIRENFPDTGVCLRPGFIYGWRRAGSTNVPLQLFGVPMTIASRKLGALSTIVSNVPFVGSEMSAAVPVEAVAKSAVLGAIGSVEKQILDTTEMLKLADSFHHTIE</sequence>
<organism evidence="2 3">
    <name type="scientific">Albugo candida</name>
    <dbReference type="NCBI Taxonomy" id="65357"/>
    <lineage>
        <taxon>Eukaryota</taxon>
        <taxon>Sar</taxon>
        <taxon>Stramenopiles</taxon>
        <taxon>Oomycota</taxon>
        <taxon>Peronosporomycetes</taxon>
        <taxon>Albuginales</taxon>
        <taxon>Albuginaceae</taxon>
        <taxon>Albugo</taxon>
    </lineage>
</organism>
<dbReference type="InParanoid" id="A0A024G0G9"/>